<feature type="compositionally biased region" description="Polar residues" evidence="1">
    <location>
        <begin position="19"/>
        <end position="32"/>
    </location>
</feature>
<sequence length="53" mass="5692">MSVVSPSSDDSRGHCESPASHQPSALENNTKQDVAWTHAGRRLSTGAWPSTEQ</sequence>
<dbReference type="AlphaFoldDB" id="A6HD27"/>
<evidence type="ECO:0000256" key="1">
    <source>
        <dbReference type="SAM" id="MobiDB-lite"/>
    </source>
</evidence>
<feature type="region of interest" description="Disordered" evidence="1">
    <location>
        <begin position="1"/>
        <end position="53"/>
    </location>
</feature>
<protein>
    <submittedName>
        <fullName evidence="2">RCG35555</fullName>
    </submittedName>
</protein>
<gene>
    <name evidence="2" type="ORF">rCG_35555</name>
</gene>
<reference evidence="2 3" key="1">
    <citation type="submission" date="2005-07" db="EMBL/GenBank/DDBJ databases">
        <authorList>
            <person name="Mural R.J."/>
            <person name="Li P.W."/>
            <person name="Adams M.D."/>
            <person name="Amanatides P.G."/>
            <person name="Baden-Tillson H."/>
            <person name="Barnstead M."/>
            <person name="Chin S.H."/>
            <person name="Dew I."/>
            <person name="Evans C.A."/>
            <person name="Ferriera S."/>
            <person name="Flanigan M."/>
            <person name="Fosler C."/>
            <person name="Glodek A."/>
            <person name="Gu Z."/>
            <person name="Holt R.A."/>
            <person name="Jennings D."/>
            <person name="Kraft C.L."/>
            <person name="Lu F."/>
            <person name="Nguyen T."/>
            <person name="Nusskern D.R."/>
            <person name="Pfannkoch C.M."/>
            <person name="Sitter C."/>
            <person name="Sutton G.G."/>
            <person name="Venter J.C."/>
            <person name="Wang Z."/>
            <person name="Woodage T."/>
            <person name="Zheng X.H."/>
            <person name="Zhong F."/>
        </authorList>
    </citation>
    <scope>NUCLEOTIDE SEQUENCE [LARGE SCALE GENOMIC DNA]</scope>
    <source>
        <strain>BN</strain>
        <strain evidence="3">Sprague-Dawley</strain>
    </source>
</reference>
<evidence type="ECO:0000313" key="2">
    <source>
        <dbReference type="EMBL" id="EDM03932.1"/>
    </source>
</evidence>
<evidence type="ECO:0000313" key="3">
    <source>
        <dbReference type="Proteomes" id="UP000234681"/>
    </source>
</evidence>
<proteinExistence type="predicted"/>
<name>A6HD27_RAT</name>
<dbReference type="Proteomes" id="UP000234681">
    <property type="component" value="Chromosome 10"/>
</dbReference>
<accession>A6HD27</accession>
<dbReference type="EMBL" id="CH473948">
    <property type="protein sequence ID" value="EDM03932.1"/>
    <property type="molecule type" value="Genomic_DNA"/>
</dbReference>
<organism evidence="2 3">
    <name type="scientific">Rattus norvegicus</name>
    <name type="common">Rat</name>
    <dbReference type="NCBI Taxonomy" id="10116"/>
    <lineage>
        <taxon>Eukaryota</taxon>
        <taxon>Metazoa</taxon>
        <taxon>Chordata</taxon>
        <taxon>Craniata</taxon>
        <taxon>Vertebrata</taxon>
        <taxon>Euteleostomi</taxon>
        <taxon>Mammalia</taxon>
        <taxon>Eutheria</taxon>
        <taxon>Euarchontoglires</taxon>
        <taxon>Glires</taxon>
        <taxon>Rodentia</taxon>
        <taxon>Myomorpha</taxon>
        <taxon>Muroidea</taxon>
        <taxon>Muridae</taxon>
        <taxon>Murinae</taxon>
        <taxon>Rattus</taxon>
    </lineage>
</organism>